<dbReference type="RefSeq" id="WP_175381815.1">
    <property type="nucleotide sequence ID" value="NZ_CBCRYD010000039.1"/>
</dbReference>
<evidence type="ECO:0000313" key="4">
    <source>
        <dbReference type="Proteomes" id="UP000577724"/>
    </source>
</evidence>
<evidence type="ECO:0000256" key="2">
    <source>
        <dbReference type="SAM" id="SignalP"/>
    </source>
</evidence>
<dbReference type="Proteomes" id="UP000577724">
    <property type="component" value="Unassembled WGS sequence"/>
</dbReference>
<keyword evidence="4" id="KW-1185">Reference proteome</keyword>
<protein>
    <submittedName>
        <fullName evidence="3">Uncharacterized protein</fullName>
    </submittedName>
</protein>
<organism evidence="3 4">
    <name type="scientific">Paenibacillus taichungensis</name>
    <dbReference type="NCBI Taxonomy" id="484184"/>
    <lineage>
        <taxon>Bacteria</taxon>
        <taxon>Bacillati</taxon>
        <taxon>Bacillota</taxon>
        <taxon>Bacilli</taxon>
        <taxon>Bacillales</taxon>
        <taxon>Paenibacillaceae</taxon>
        <taxon>Paenibacillus</taxon>
    </lineage>
</organism>
<evidence type="ECO:0000313" key="3">
    <source>
        <dbReference type="EMBL" id="NUU54880.1"/>
    </source>
</evidence>
<reference evidence="3 4" key="1">
    <citation type="submission" date="2020-05" db="EMBL/GenBank/DDBJ databases">
        <title>Genome Sequencing of Type Strains.</title>
        <authorList>
            <person name="Lemaire J.F."/>
            <person name="Inderbitzin P."/>
            <person name="Gregorio O.A."/>
            <person name="Collins S.B."/>
            <person name="Wespe N."/>
            <person name="Knight-Connoni V."/>
        </authorList>
    </citation>
    <scope>NUCLEOTIDE SEQUENCE [LARGE SCALE GENOMIC DNA]</scope>
    <source>
        <strain evidence="3 4">DSM 19942</strain>
    </source>
</reference>
<evidence type="ECO:0000256" key="1">
    <source>
        <dbReference type="SAM" id="MobiDB-lite"/>
    </source>
</evidence>
<proteinExistence type="predicted"/>
<dbReference type="GeneID" id="97131520"/>
<dbReference type="EMBL" id="JABMCC010000107">
    <property type="protein sequence ID" value="NUU54880.1"/>
    <property type="molecule type" value="Genomic_DNA"/>
</dbReference>
<keyword evidence="2" id="KW-0732">Signal</keyword>
<feature type="chain" id="PRO_5046168503" evidence="2">
    <location>
        <begin position="25"/>
        <end position="356"/>
    </location>
</feature>
<sequence length="356" mass="40121">MKYLRMSMLSITLLMILAGCSSNKSEQVELKEIKTEQQQPIQVEISVNAEFDRDDRLAISGNTNLPADMELMLSVKSEGGYSAQSKAYVNNSMFQSGLFTSGGKGLPDGKYIVSISTPTANVQPQNVKEIIGEHGINLSGEYVKDDEIWGRMVDYSYEFSKGESSAQLMPEDDQVWSTINGYLATGQYLEVAKLVEKLSNPSKDIQMMYKYAMYHVYGQDGEDEKSLESLYAIPRGYTGHNADLVSYYKYTHESYEEGRSDPMISFDDYIKLYKNGEMVKDSYASYRSEKKQSSTRESGTYSGNTQSTDTYMEKTPVYDDSGDYNKYGEYKPVETMTPDELQEELEGILSDAISGY</sequence>
<feature type="signal peptide" evidence="2">
    <location>
        <begin position="1"/>
        <end position="24"/>
    </location>
</feature>
<feature type="region of interest" description="Disordered" evidence="1">
    <location>
        <begin position="287"/>
        <end position="339"/>
    </location>
</feature>
<accession>A0ABX2MLK3</accession>
<name>A0ABX2MLK3_9BACL</name>
<comment type="caution">
    <text evidence="3">The sequence shown here is derived from an EMBL/GenBank/DDBJ whole genome shotgun (WGS) entry which is preliminary data.</text>
</comment>
<dbReference type="PROSITE" id="PS51257">
    <property type="entry name" value="PROKAR_LIPOPROTEIN"/>
    <property type="match status" value="1"/>
</dbReference>
<feature type="compositionally biased region" description="Polar residues" evidence="1">
    <location>
        <begin position="295"/>
        <end position="310"/>
    </location>
</feature>
<gene>
    <name evidence="3" type="ORF">HP548_12415</name>
</gene>